<reference evidence="1" key="1">
    <citation type="submission" date="2022-04" db="EMBL/GenBank/DDBJ databases">
        <title>Genome of the entomopathogenic fungus Entomophthora muscae.</title>
        <authorList>
            <person name="Elya C."/>
            <person name="Lovett B.R."/>
            <person name="Lee E."/>
            <person name="Macias A.M."/>
            <person name="Hajek A.E."/>
            <person name="De Bivort B.L."/>
            <person name="Kasson M.T."/>
            <person name="De Fine Licht H.H."/>
            <person name="Stajich J.E."/>
        </authorList>
    </citation>
    <scope>NUCLEOTIDE SEQUENCE</scope>
    <source>
        <strain evidence="1">Berkeley</strain>
    </source>
</reference>
<proteinExistence type="predicted"/>
<organism evidence="1 2">
    <name type="scientific">Entomophthora muscae</name>
    <dbReference type="NCBI Taxonomy" id="34485"/>
    <lineage>
        <taxon>Eukaryota</taxon>
        <taxon>Fungi</taxon>
        <taxon>Fungi incertae sedis</taxon>
        <taxon>Zoopagomycota</taxon>
        <taxon>Entomophthoromycotina</taxon>
        <taxon>Entomophthoromycetes</taxon>
        <taxon>Entomophthorales</taxon>
        <taxon>Entomophthoraceae</taxon>
        <taxon>Entomophthora</taxon>
    </lineage>
</organism>
<dbReference type="Proteomes" id="UP001165960">
    <property type="component" value="Unassembled WGS sequence"/>
</dbReference>
<protein>
    <submittedName>
        <fullName evidence="1">Uncharacterized protein</fullName>
    </submittedName>
</protein>
<keyword evidence="2" id="KW-1185">Reference proteome</keyword>
<sequence length="394" mass="43909">MLQQTQVETVKGYFERWMAKFPTVKDLAQADIEEVNKTWAGLGYYQRARRLSECAKIIVSDHKSQIPSELEELLKLPGIGPYTAGAIGSIAFNRPYELVDGNVTRVLSRILAISGDVRSPNTVKKLWGAAKELLAKERAGDFNQAYMDLGSMICTPNSPKCTSCPFGGESHEPICKAYLESKVTLEAIDIENISSLFIKKEESEECNICTSKEFEVSSSCTFLVTRYPYKSPAKAPRVQESVVLVIKTKLPGSDIFSYLLLQRPKQGLLAGLWMFPTHDFPEQIVPKGKDKSKPSQASENEPKDHPKGIQHIFESLAALSFSLDSKLLDQVKSCGSVLHIFSHIRQTYHVYTLTLPSISSYALDDGILRWCSDLSSQPIPTAYQKVFKVATSKK</sequence>
<accession>A0ACC2TTU9</accession>
<name>A0ACC2TTU9_9FUNG</name>
<evidence type="ECO:0000313" key="1">
    <source>
        <dbReference type="EMBL" id="KAJ9077627.1"/>
    </source>
</evidence>
<gene>
    <name evidence="1" type="ORF">DSO57_1015055</name>
</gene>
<comment type="caution">
    <text evidence="1">The sequence shown here is derived from an EMBL/GenBank/DDBJ whole genome shotgun (WGS) entry which is preliminary data.</text>
</comment>
<evidence type="ECO:0000313" key="2">
    <source>
        <dbReference type="Proteomes" id="UP001165960"/>
    </source>
</evidence>
<dbReference type="EMBL" id="QTSX02002188">
    <property type="protein sequence ID" value="KAJ9077627.1"/>
    <property type="molecule type" value="Genomic_DNA"/>
</dbReference>